<keyword evidence="4 10" id="KW-0479">Metal-binding</keyword>
<keyword evidence="10" id="KW-0464">Manganese</keyword>
<feature type="site" description="Transition state stabilizer" evidence="11">
    <location>
        <position position="146"/>
    </location>
</feature>
<dbReference type="EC" id="3.1.11.2" evidence="3"/>
<evidence type="ECO:0000259" key="12">
    <source>
        <dbReference type="Pfam" id="PF03372"/>
    </source>
</evidence>
<dbReference type="InParanoid" id="A0A5F7ZTT7"/>
<reference evidence="14" key="1">
    <citation type="journal article" date="2007" name="Science">
        <title>Evolutionary and biomedical insights from the rhesus macaque genome.</title>
        <authorList>
            <person name="Gibbs R.A."/>
            <person name="Rogers J."/>
            <person name="Katze M.G."/>
            <person name="Bumgarner R."/>
            <person name="Weinstock G.M."/>
            <person name="Mardis E.R."/>
            <person name="Remington K.A."/>
            <person name="Strausberg R.L."/>
            <person name="Venter J.C."/>
            <person name="Wilson R.K."/>
            <person name="Batzer M.A."/>
            <person name="Bustamante C.D."/>
            <person name="Eichler E.E."/>
            <person name="Hahn M.W."/>
            <person name="Hardison R.C."/>
            <person name="Makova K.D."/>
            <person name="Miller W."/>
            <person name="Milosavljevic A."/>
            <person name="Palermo R.E."/>
            <person name="Siepel A."/>
            <person name="Sikela J.M."/>
            <person name="Attaway T."/>
            <person name="Bell S."/>
            <person name="Bernard K.E."/>
            <person name="Buhay C.J."/>
            <person name="Chandrabose M.N."/>
            <person name="Dao M."/>
            <person name="Davis C."/>
            <person name="Delehaunty K.D."/>
            <person name="Ding Y."/>
            <person name="Dinh H.H."/>
            <person name="Dugan-Rocha S."/>
            <person name="Fulton L.A."/>
            <person name="Gabisi R.A."/>
            <person name="Garner T.T."/>
            <person name="Godfrey J."/>
            <person name="Hawes A.C."/>
            <person name="Hernandez J."/>
            <person name="Hines S."/>
            <person name="Holder M."/>
            <person name="Hume J."/>
            <person name="Jhangiani S.N."/>
            <person name="Joshi V."/>
            <person name="Khan Z.M."/>
            <person name="Kirkness E.F."/>
            <person name="Cree A."/>
            <person name="Fowler R.G."/>
            <person name="Lee S."/>
            <person name="Lewis L.R."/>
            <person name="Li Z."/>
            <person name="Liu Y.-S."/>
            <person name="Moore S.M."/>
            <person name="Muzny D."/>
            <person name="Nazareth L.V."/>
            <person name="Ngo D.N."/>
            <person name="Okwuonu G.O."/>
            <person name="Pai G."/>
            <person name="Parker D."/>
            <person name="Paul H.A."/>
            <person name="Pfannkoch C."/>
            <person name="Pohl C.S."/>
            <person name="Rogers Y.-H.C."/>
            <person name="Ruiz S.J."/>
            <person name="Sabo A."/>
            <person name="Santibanez J."/>
            <person name="Schneider B.W."/>
            <person name="Smith S.M."/>
            <person name="Sodergren E."/>
            <person name="Svatek A.F."/>
            <person name="Utterback T.R."/>
            <person name="Vattathil S."/>
            <person name="Warren W."/>
            <person name="White C.S."/>
            <person name="Chinwalla A.T."/>
            <person name="Feng Y."/>
            <person name="Halpern A.L."/>
            <person name="Hillier L.W."/>
            <person name="Huang X."/>
            <person name="Minx P."/>
            <person name="Nelson J.O."/>
            <person name="Pepin K.H."/>
            <person name="Qin X."/>
            <person name="Sutton G.G."/>
            <person name="Venter E."/>
            <person name="Walenz B.P."/>
            <person name="Wallis J.W."/>
            <person name="Worley K.C."/>
            <person name="Yang S.-P."/>
            <person name="Jones S.M."/>
            <person name="Marra M.A."/>
            <person name="Rocchi M."/>
            <person name="Schein J.E."/>
            <person name="Baertsch R."/>
            <person name="Clarke L."/>
            <person name="Csuros M."/>
            <person name="Glasscock J."/>
            <person name="Harris R.A."/>
            <person name="Havlak P."/>
            <person name="Jackson A.R."/>
            <person name="Jiang H."/>
            <person name="Liu Y."/>
            <person name="Messina D.N."/>
            <person name="Shen Y."/>
            <person name="Song H.X.-Z."/>
            <person name="Wylie T."/>
            <person name="Zhang L."/>
            <person name="Birney E."/>
            <person name="Han K."/>
            <person name="Konkel M.K."/>
            <person name="Lee J."/>
            <person name="Smit A.F.A."/>
            <person name="Ullmer B."/>
            <person name="Wang H."/>
            <person name="Xing J."/>
            <person name="Burhans R."/>
            <person name="Cheng Z."/>
            <person name="Karro J.E."/>
            <person name="Ma J."/>
            <person name="Raney B."/>
            <person name="She X."/>
            <person name="Cox M.J."/>
            <person name="Demuth J.P."/>
            <person name="Dumas L.J."/>
            <person name="Han S.-G."/>
            <person name="Hopkins J."/>
            <person name="Karimpour-Fard A."/>
            <person name="Kim Y.H."/>
            <person name="Pollack J.R."/>
            <person name="Vinar T."/>
            <person name="Addo-Quaye C."/>
            <person name="Degenhardt J."/>
            <person name="Denby A."/>
            <person name="Hubisz M.J."/>
            <person name="Indap A."/>
            <person name="Kosiol C."/>
            <person name="Lahn B.T."/>
            <person name="Lawson H.A."/>
            <person name="Marklein A."/>
            <person name="Nielsen R."/>
            <person name="Vallender E.J."/>
            <person name="Clark A.G."/>
            <person name="Ferguson B."/>
            <person name="Hernandez R.D."/>
            <person name="Hirani K."/>
            <person name="Kehrer-Sawatzki H."/>
            <person name="Kolb J."/>
            <person name="Patil S."/>
            <person name="Pu L.-L."/>
            <person name="Ren Y."/>
            <person name="Smith D.G."/>
            <person name="Wheeler D.A."/>
            <person name="Schenck I."/>
            <person name="Ball E.V."/>
            <person name="Chen R."/>
            <person name="Cooper D.N."/>
            <person name="Giardine B."/>
            <person name="Hsu F."/>
            <person name="Kent W.J."/>
            <person name="Lesk A."/>
            <person name="Nelson D.L."/>
            <person name="O'brien W.E."/>
            <person name="Pruefer K."/>
            <person name="Stenson P.D."/>
            <person name="Wallace J.C."/>
            <person name="Ke H."/>
            <person name="Liu X.-M."/>
            <person name="Wang P."/>
            <person name="Xiang A.P."/>
            <person name="Yang F."/>
            <person name="Barber G.P."/>
            <person name="Haussler D."/>
            <person name="Karolchik D."/>
            <person name="Kern A.D."/>
            <person name="Kuhn R.M."/>
            <person name="Smith K.E."/>
            <person name="Zwieg A.S."/>
        </authorList>
    </citation>
    <scope>NUCLEOTIDE SEQUENCE [LARGE SCALE GENOMIC DNA]</scope>
    <source>
        <strain evidence="14">17573</strain>
    </source>
</reference>
<dbReference type="Bgee" id="ENSMMUG00000049479">
    <property type="expression patterns" value="Expressed in adipose tissue"/>
</dbReference>
<feature type="binding site" evidence="10">
    <location>
        <position position="15"/>
    </location>
    <ligand>
        <name>Mg(2+)</name>
        <dbReference type="ChEBI" id="CHEBI:18420"/>
        <label>1</label>
    </ligand>
</feature>
<dbReference type="GO" id="GO:0006310">
    <property type="term" value="P:DNA recombination"/>
    <property type="evidence" value="ECO:0007669"/>
    <property type="project" value="UniProtKB-KW"/>
</dbReference>
<keyword evidence="14" id="KW-1185">Reference proteome</keyword>
<comment type="similarity">
    <text evidence="2">Belongs to the DNA repair enzymes AP/ExoA family.</text>
</comment>
<dbReference type="GO" id="GO:0005634">
    <property type="term" value="C:nucleus"/>
    <property type="evidence" value="ECO:0000318"/>
    <property type="project" value="GO_Central"/>
</dbReference>
<reference evidence="13" key="4">
    <citation type="submission" date="2025-09" db="UniProtKB">
        <authorList>
            <consortium name="Ensembl"/>
        </authorList>
    </citation>
    <scope>IDENTIFICATION</scope>
    <source>
        <strain evidence="13">17573</strain>
    </source>
</reference>
<dbReference type="GO" id="GO:0003906">
    <property type="term" value="F:DNA-(apurinic or apyrimidinic site) endonuclease activity"/>
    <property type="evidence" value="ECO:0000318"/>
    <property type="project" value="GO_Central"/>
</dbReference>
<feature type="binding site" evidence="10">
    <location>
        <position position="144"/>
    </location>
    <ligand>
        <name>Mg(2+)</name>
        <dbReference type="ChEBI" id="CHEBI:18420"/>
        <label>1</label>
    </ligand>
</feature>
<evidence type="ECO:0000256" key="5">
    <source>
        <dbReference type="ARBA" id="ARBA00022763"/>
    </source>
</evidence>
<reference evidence="13" key="2">
    <citation type="submission" date="2019-01" db="EMBL/GenBank/DDBJ databases">
        <authorList>
            <person name="Graves T."/>
            <person name="Eichler E.E."/>
            <person name="Wilson R.K."/>
        </authorList>
    </citation>
    <scope>NUCLEOTIDE SEQUENCE [LARGE SCALE GENOMIC DNA]</scope>
    <source>
        <strain evidence="13">17573</strain>
    </source>
</reference>
<proteinExistence type="inferred from homology"/>
<dbReference type="Pfam" id="PF03372">
    <property type="entry name" value="Exo_endo_phos"/>
    <property type="match status" value="1"/>
</dbReference>
<feature type="binding site" evidence="10">
    <location>
        <position position="44"/>
    </location>
    <ligand>
        <name>Mg(2+)</name>
        <dbReference type="ChEBI" id="CHEBI:18420"/>
        <label>1</label>
    </ligand>
</feature>
<evidence type="ECO:0000256" key="6">
    <source>
        <dbReference type="ARBA" id="ARBA00022801"/>
    </source>
</evidence>
<dbReference type="VEuPathDB" id="HostDB:ENSMMUG00000049479"/>
<accession>A0A5F7ZTT7</accession>
<name>A0A5F7ZTT7_MACMU</name>
<dbReference type="InterPro" id="IPR005135">
    <property type="entry name" value="Endo/exonuclease/phosphatase"/>
</dbReference>
<dbReference type="PANTHER" id="PTHR22748">
    <property type="entry name" value="AP ENDONUCLEASE"/>
    <property type="match status" value="1"/>
</dbReference>
<evidence type="ECO:0000256" key="10">
    <source>
        <dbReference type="PIRSR" id="PIRSR604808-2"/>
    </source>
</evidence>
<organism evidence="13 14">
    <name type="scientific">Macaca mulatta</name>
    <name type="common">Rhesus macaque</name>
    <dbReference type="NCBI Taxonomy" id="9544"/>
    <lineage>
        <taxon>Eukaryota</taxon>
        <taxon>Metazoa</taxon>
        <taxon>Chordata</taxon>
        <taxon>Craniata</taxon>
        <taxon>Vertebrata</taxon>
        <taxon>Euteleostomi</taxon>
        <taxon>Mammalia</taxon>
        <taxon>Eutheria</taxon>
        <taxon>Euarchontoglires</taxon>
        <taxon>Primates</taxon>
        <taxon>Haplorrhini</taxon>
        <taxon>Catarrhini</taxon>
        <taxon>Cercopithecidae</taxon>
        <taxon>Cercopithecinae</taxon>
        <taxon>Macaca</taxon>
    </lineage>
</organism>
<evidence type="ECO:0000256" key="11">
    <source>
        <dbReference type="PIRSR" id="PIRSR604808-3"/>
    </source>
</evidence>
<dbReference type="GO" id="GO:0008081">
    <property type="term" value="F:phosphoric diester hydrolase activity"/>
    <property type="evidence" value="ECO:0000318"/>
    <property type="project" value="GO_Central"/>
</dbReference>
<dbReference type="InterPro" id="IPR004808">
    <property type="entry name" value="AP_endonuc_1"/>
</dbReference>
<dbReference type="AlphaFoldDB" id="A0A5F7ZTT7"/>
<dbReference type="GO" id="GO:0008311">
    <property type="term" value="F:double-stranded DNA 3'-5' DNA exonuclease activity"/>
    <property type="evidence" value="ECO:0000318"/>
    <property type="project" value="GO_Central"/>
</dbReference>
<evidence type="ECO:0000256" key="4">
    <source>
        <dbReference type="ARBA" id="ARBA00022723"/>
    </source>
</evidence>
<feature type="domain" description="Endonuclease/exonuclease/phosphatase" evidence="12">
    <location>
        <begin position="12"/>
        <end position="176"/>
    </location>
</feature>
<dbReference type="CDD" id="cd09076">
    <property type="entry name" value="L1-EN"/>
    <property type="match status" value="1"/>
</dbReference>
<dbReference type="GO" id="GO:0046872">
    <property type="term" value="F:metal ion binding"/>
    <property type="evidence" value="ECO:0007669"/>
    <property type="project" value="UniProtKB-KW"/>
</dbReference>
<keyword evidence="5" id="KW-0227">DNA damage</keyword>
<dbReference type="SMR" id="A0A5F7ZTT7"/>
<comment type="cofactor">
    <cofactor evidence="10">
        <name>Mg(2+)</name>
        <dbReference type="ChEBI" id="CHEBI:18420"/>
    </cofactor>
    <cofactor evidence="10">
        <name>Mn(2+)</name>
        <dbReference type="ChEBI" id="CHEBI:29035"/>
    </cofactor>
    <text evidence="10">Probably binds two magnesium or manganese ions per subunit.</text>
</comment>
<evidence type="ECO:0000256" key="7">
    <source>
        <dbReference type="ARBA" id="ARBA00022842"/>
    </source>
</evidence>
<dbReference type="Proteomes" id="UP000006718">
    <property type="component" value="Chromosome 15"/>
</dbReference>
<evidence type="ECO:0000256" key="8">
    <source>
        <dbReference type="ARBA" id="ARBA00023172"/>
    </source>
</evidence>
<evidence type="ECO:0000313" key="13">
    <source>
        <dbReference type="Ensembl" id="ENSMMUP00000069069.1"/>
    </source>
</evidence>
<protein>
    <recommendedName>
        <fullName evidence="3">exodeoxyribonuclease III</fullName>
        <ecNumber evidence="3">3.1.11.2</ecNumber>
    </recommendedName>
</protein>
<evidence type="ECO:0000256" key="2">
    <source>
        <dbReference type="ARBA" id="ARBA00007092"/>
    </source>
</evidence>
<dbReference type="InterPro" id="IPR036691">
    <property type="entry name" value="Endo/exonu/phosph_ase_sf"/>
</dbReference>
<keyword evidence="6" id="KW-0378">Hydrolase</keyword>
<dbReference type="GeneTree" id="ENSGT00950000183016"/>
<evidence type="ECO:0000256" key="1">
    <source>
        <dbReference type="ARBA" id="ARBA00000493"/>
    </source>
</evidence>
<keyword evidence="9" id="KW-0234">DNA repair</keyword>
<comment type="catalytic activity">
    <reaction evidence="1">
        <text>Exonucleolytic cleavage in the 3'- to 5'-direction to yield nucleoside 5'-phosphates.</text>
        <dbReference type="EC" id="3.1.11.2"/>
    </reaction>
</comment>
<evidence type="ECO:0000313" key="14">
    <source>
        <dbReference type="Proteomes" id="UP000006718"/>
    </source>
</evidence>
<evidence type="ECO:0000256" key="3">
    <source>
        <dbReference type="ARBA" id="ARBA00012115"/>
    </source>
</evidence>
<sequence length="228" mass="26093">MMNAMVPHISTLTLNVNGLNAILKRYRTAEWLRTHQPTICCLQETHLTHKDPHKLKVKGWKKAFHANGHQKRAEVAILMSDKTNFKAKAVKRHKEGIMVKGLVQQENITILNIYAPNTGASRFIKQLLIDLGNEIDSNTIIVGDFNTLLTALDRSSRQKVNKKTMDLNYSLEQMDLTAIYRTFHPTMAEYTFYSTVHGTFSKLNHMIGHKTNLNKFKKIEIISSIFSD</sequence>
<dbReference type="Gene3D" id="3.60.10.10">
    <property type="entry name" value="Endonuclease/exonuclease/phosphatase"/>
    <property type="match status" value="1"/>
</dbReference>
<keyword evidence="7 10" id="KW-0460">Magnesium</keyword>
<evidence type="ECO:0000256" key="9">
    <source>
        <dbReference type="ARBA" id="ARBA00023204"/>
    </source>
</evidence>
<dbReference type="GO" id="GO:0006284">
    <property type="term" value="P:base-excision repair"/>
    <property type="evidence" value="ECO:0000318"/>
    <property type="project" value="GO_Central"/>
</dbReference>
<dbReference type="OMA" id="RMENQIN"/>
<keyword evidence="8" id="KW-0233">DNA recombination</keyword>
<reference evidence="13" key="3">
    <citation type="submission" date="2025-08" db="UniProtKB">
        <authorList>
            <consortium name="Ensembl"/>
        </authorList>
    </citation>
    <scope>IDENTIFICATION</scope>
    <source>
        <strain evidence="13">17573</strain>
    </source>
</reference>
<dbReference type="Ensembl" id="ENSMMUT00000094192.1">
    <property type="protein sequence ID" value="ENSMMUP00000069069.1"/>
    <property type="gene ID" value="ENSMMUG00000049479.1"/>
</dbReference>
<dbReference type="SUPFAM" id="SSF56219">
    <property type="entry name" value="DNase I-like"/>
    <property type="match status" value="1"/>
</dbReference>
<dbReference type="PANTHER" id="PTHR22748:SF23">
    <property type="entry name" value="EXODEOXYRIBONUCLEASE III"/>
    <property type="match status" value="1"/>
</dbReference>
<feature type="binding site" evidence="10">
    <location>
        <position position="146"/>
    </location>
    <ligand>
        <name>Mg(2+)</name>
        <dbReference type="ChEBI" id="CHEBI:18420"/>
        <label>1</label>
    </ligand>
</feature>